<name>A0A379FRH1_PRORE</name>
<dbReference type="InterPro" id="IPR019647">
    <property type="entry name" value="PhoP_reg_network_YrbL"/>
</dbReference>
<dbReference type="Proteomes" id="UP000254208">
    <property type="component" value="Unassembled WGS sequence"/>
</dbReference>
<accession>A0A379FRH1</accession>
<protein>
    <submittedName>
        <fullName evidence="1">PhoP regulatory network protein YrbL</fullName>
    </submittedName>
</protein>
<proteinExistence type="predicted"/>
<organism evidence="1 2">
    <name type="scientific">Providencia rettgeri</name>
    <dbReference type="NCBI Taxonomy" id="587"/>
    <lineage>
        <taxon>Bacteria</taxon>
        <taxon>Pseudomonadati</taxon>
        <taxon>Pseudomonadota</taxon>
        <taxon>Gammaproteobacteria</taxon>
        <taxon>Enterobacterales</taxon>
        <taxon>Morganellaceae</taxon>
        <taxon>Providencia</taxon>
    </lineage>
</organism>
<dbReference type="GeneID" id="93672842"/>
<gene>
    <name evidence="1" type="ORF">NCTC11801_01907</name>
</gene>
<dbReference type="RefSeq" id="WP_115167052.1">
    <property type="nucleotide sequence ID" value="NZ_CP077317.1"/>
</dbReference>
<evidence type="ECO:0000313" key="2">
    <source>
        <dbReference type="Proteomes" id="UP000254208"/>
    </source>
</evidence>
<dbReference type="AlphaFoldDB" id="A0A379FRH1"/>
<evidence type="ECO:0000313" key="1">
    <source>
        <dbReference type="EMBL" id="SUC30963.1"/>
    </source>
</evidence>
<dbReference type="EMBL" id="UGTZ01000001">
    <property type="protein sequence ID" value="SUC30963.1"/>
    <property type="molecule type" value="Genomic_DNA"/>
</dbReference>
<dbReference type="Pfam" id="PF10707">
    <property type="entry name" value="YrbL-PhoP_reg"/>
    <property type="match status" value="1"/>
</dbReference>
<sequence length="199" mass="23839">MHKNLNKKIALPSINLIASGRQRACYQHPEYDDLCVKIHLSGRDDKETLREVRYYKRLYKKKFTTKTISHYYGFQQTDRGLGYVFQLIKDKTGNVSHTLDYYLKNKQLFLKHKKNMKIAYEQFKKDIYKEAIVTMALKTYNIVYQLGYKPHGKFLIIDNLGSSNFIPMDYFSTRIARATLNRRFSDFEQRLYRDYNIKI</sequence>
<reference evidence="1 2" key="1">
    <citation type="submission" date="2018-06" db="EMBL/GenBank/DDBJ databases">
        <authorList>
            <consortium name="Pathogen Informatics"/>
            <person name="Doyle S."/>
        </authorList>
    </citation>
    <scope>NUCLEOTIDE SEQUENCE [LARGE SCALE GENOMIC DNA]</scope>
    <source>
        <strain evidence="1 2">NCTC11801</strain>
    </source>
</reference>